<keyword evidence="2 4" id="KW-0808">Transferase</keyword>
<comment type="caution">
    <text evidence="4">The sequence shown here is derived from an EMBL/GenBank/DDBJ whole genome shotgun (WGS) entry which is preliminary data.</text>
</comment>
<dbReference type="NCBIfam" id="TIGR00696">
    <property type="entry name" value="wecG_tagA_cpsF"/>
    <property type="match status" value="1"/>
</dbReference>
<dbReference type="Pfam" id="PF03808">
    <property type="entry name" value="Glyco_tran_WecG"/>
    <property type="match status" value="1"/>
</dbReference>
<keyword evidence="3" id="KW-0472">Membrane</keyword>
<keyword evidence="3" id="KW-0812">Transmembrane</keyword>
<dbReference type="OrthoDB" id="9771846at2"/>
<evidence type="ECO:0000313" key="4">
    <source>
        <dbReference type="EMBL" id="RXS96692.1"/>
    </source>
</evidence>
<dbReference type="PANTHER" id="PTHR34136">
    <property type="match status" value="1"/>
</dbReference>
<reference evidence="4 5" key="1">
    <citation type="journal article" date="2016" name="Int. J. Syst. Evol. Microbiol.">
        <title>Acidipila dinghuensis sp. nov., an acidobacterium isolated from forest soil.</title>
        <authorList>
            <person name="Jiang Y.W."/>
            <person name="Wang J."/>
            <person name="Chen M.H."/>
            <person name="Lv Y.Y."/>
            <person name="Qiu L.H."/>
        </authorList>
    </citation>
    <scope>NUCLEOTIDE SEQUENCE [LARGE SCALE GENOMIC DNA]</scope>
    <source>
        <strain evidence="4 5">DHOF10</strain>
    </source>
</reference>
<dbReference type="CDD" id="cd06533">
    <property type="entry name" value="Glyco_transf_WecG_TagA"/>
    <property type="match status" value="1"/>
</dbReference>
<dbReference type="GO" id="GO:0016758">
    <property type="term" value="F:hexosyltransferase activity"/>
    <property type="evidence" value="ECO:0007669"/>
    <property type="project" value="TreeGrafter"/>
</dbReference>
<protein>
    <submittedName>
        <fullName evidence="4">Glycosyltransferase</fullName>
    </submittedName>
</protein>
<organism evidence="4 5">
    <name type="scientific">Silvibacterium dinghuense</name>
    <dbReference type="NCBI Taxonomy" id="1560006"/>
    <lineage>
        <taxon>Bacteria</taxon>
        <taxon>Pseudomonadati</taxon>
        <taxon>Acidobacteriota</taxon>
        <taxon>Terriglobia</taxon>
        <taxon>Terriglobales</taxon>
        <taxon>Acidobacteriaceae</taxon>
        <taxon>Silvibacterium</taxon>
    </lineage>
</organism>
<name>A0A4V1NVQ0_9BACT</name>
<dbReference type="PANTHER" id="PTHR34136:SF1">
    <property type="entry name" value="UDP-N-ACETYL-D-MANNOSAMINURONIC ACID TRANSFERASE"/>
    <property type="match status" value="1"/>
</dbReference>
<evidence type="ECO:0000256" key="3">
    <source>
        <dbReference type="SAM" id="Phobius"/>
    </source>
</evidence>
<dbReference type="AlphaFoldDB" id="A0A4V1NVQ0"/>
<keyword evidence="5" id="KW-1185">Reference proteome</keyword>
<accession>A0A4V1NVQ0</accession>
<keyword evidence="1" id="KW-0328">Glycosyltransferase</keyword>
<sequence length="275" mass="29899">MAMMTASSPDAVRPPRVLVGNVCVDSFTLAGAVAWVMTVLGRRQRPPMLIMGPNAQLIQLAEKHAGFAAALHAADLCVADGISVVWAARLLGGRMPERVTGGDLMIALCAACAAQGRNVFFLGGLPGAAAAAAANLQRRYVELKIAGCYCPPLGFDEDPGELSLIRRMIAQAHPDLLCVAFGAPRQELWMLEHCPSLPIGAAISVGAALDTCAGLRRRAPRWTHRLGLEWLYRLIREPRRLWRRYLLGNPRFAAIVLIQFWKQRIASRTRPPVPA</sequence>
<dbReference type="Proteomes" id="UP000290253">
    <property type="component" value="Unassembled WGS sequence"/>
</dbReference>
<keyword evidence="3" id="KW-1133">Transmembrane helix</keyword>
<proteinExistence type="predicted"/>
<evidence type="ECO:0000256" key="2">
    <source>
        <dbReference type="ARBA" id="ARBA00022679"/>
    </source>
</evidence>
<gene>
    <name evidence="4" type="ORF">ESZ00_01725</name>
</gene>
<feature type="transmembrane region" description="Helical" evidence="3">
    <location>
        <begin position="18"/>
        <end position="41"/>
    </location>
</feature>
<dbReference type="RefSeq" id="WP_129206442.1">
    <property type="nucleotide sequence ID" value="NZ_BMGU01000001.1"/>
</dbReference>
<evidence type="ECO:0000256" key="1">
    <source>
        <dbReference type="ARBA" id="ARBA00022676"/>
    </source>
</evidence>
<dbReference type="InterPro" id="IPR004629">
    <property type="entry name" value="WecG_TagA_CpsF"/>
</dbReference>
<dbReference type="EMBL" id="SDMK01000001">
    <property type="protein sequence ID" value="RXS96692.1"/>
    <property type="molecule type" value="Genomic_DNA"/>
</dbReference>
<evidence type="ECO:0000313" key="5">
    <source>
        <dbReference type="Proteomes" id="UP000290253"/>
    </source>
</evidence>